<sequence length="544" mass="60782">MTTAVELKAQGNALFGVKNFAEAEKMYTKAIETSGDDDSKGLAVLYANRAACRLSLKRYMDADGDAKKATNLDPTYAKAYARLATSNDCMGSYDKSKINWQRALDALPKTNLKPAEEVQKAQYEAGLKAASAALTKLENTVLGQDGRTFIVRGEGRMPWDLAAAIVPRLRVQRPTAGSPDLYSSAWVIHGAYEDFMNGVRLMSRIQPREPAGKWAGMLGAITSLTNGILRDSRVMHFPNGDFITNYNKQVSFEAGAYNAWTEGGPEVVIREALARQRKEGWQVTRPALSVTVRAWIMRGIMEGDIYNRHDVAVEFLKNALHVIRTLREHWILESKDDRGIIFEKTFVFGIQRLYLDAIMQSYRDSAGSTEILADLLKESEALIREIDEALRQPRSQDPVDPGFLSSFYIYPKGQAYAMKGFYYNKMSVKGNNDPPAFFCKAAIEYLAAAKCYPEDDEHHPWFLHVALGNMLNARSFPLRETLDVMKRIRVATPKAKEIWERSSLSAAGVWDTLGKVATQEQELRDAVAAGKFTLDACIGIELKD</sequence>
<dbReference type="PANTHER" id="PTHR45831">
    <property type="entry name" value="LD24721P"/>
    <property type="match status" value="1"/>
</dbReference>
<comment type="caution">
    <text evidence="3">The sequence shown here is derived from an EMBL/GenBank/DDBJ whole genome shotgun (WGS) entry which is preliminary data.</text>
</comment>
<accession>A0AAD7API8</accession>
<dbReference type="PANTHER" id="PTHR45831:SF2">
    <property type="entry name" value="LD24721P"/>
    <property type="match status" value="1"/>
</dbReference>
<keyword evidence="4" id="KW-1185">Reference proteome</keyword>
<dbReference type="SUPFAM" id="SSF48452">
    <property type="entry name" value="TPR-like"/>
    <property type="match status" value="1"/>
</dbReference>
<protein>
    <recommendedName>
        <fullName evidence="5">TPR-like protein</fullName>
    </recommendedName>
</protein>
<evidence type="ECO:0000313" key="4">
    <source>
        <dbReference type="Proteomes" id="UP001218218"/>
    </source>
</evidence>
<dbReference type="SMART" id="SM00028">
    <property type="entry name" value="TPR"/>
    <property type="match status" value="3"/>
</dbReference>
<evidence type="ECO:0000313" key="3">
    <source>
        <dbReference type="EMBL" id="KAJ7364459.1"/>
    </source>
</evidence>
<dbReference type="InterPro" id="IPR047150">
    <property type="entry name" value="SGT"/>
</dbReference>
<dbReference type="Proteomes" id="UP001218218">
    <property type="component" value="Unassembled WGS sequence"/>
</dbReference>
<keyword evidence="1" id="KW-0677">Repeat</keyword>
<dbReference type="AlphaFoldDB" id="A0AAD7API8"/>
<dbReference type="GO" id="GO:0016020">
    <property type="term" value="C:membrane"/>
    <property type="evidence" value="ECO:0007669"/>
    <property type="project" value="TreeGrafter"/>
</dbReference>
<evidence type="ECO:0008006" key="5">
    <source>
        <dbReference type="Google" id="ProtNLM"/>
    </source>
</evidence>
<keyword evidence="2" id="KW-0802">TPR repeat</keyword>
<evidence type="ECO:0000256" key="2">
    <source>
        <dbReference type="ARBA" id="ARBA00022803"/>
    </source>
</evidence>
<dbReference type="GO" id="GO:0072380">
    <property type="term" value="C:TRC complex"/>
    <property type="evidence" value="ECO:0007669"/>
    <property type="project" value="TreeGrafter"/>
</dbReference>
<dbReference type="GO" id="GO:0060090">
    <property type="term" value="F:molecular adaptor activity"/>
    <property type="evidence" value="ECO:0007669"/>
    <property type="project" value="TreeGrafter"/>
</dbReference>
<organism evidence="3 4">
    <name type="scientific">Mycena albidolilacea</name>
    <dbReference type="NCBI Taxonomy" id="1033008"/>
    <lineage>
        <taxon>Eukaryota</taxon>
        <taxon>Fungi</taxon>
        <taxon>Dikarya</taxon>
        <taxon>Basidiomycota</taxon>
        <taxon>Agaricomycotina</taxon>
        <taxon>Agaricomycetes</taxon>
        <taxon>Agaricomycetidae</taxon>
        <taxon>Agaricales</taxon>
        <taxon>Marasmiineae</taxon>
        <taxon>Mycenaceae</taxon>
        <taxon>Mycena</taxon>
    </lineage>
</organism>
<dbReference type="GO" id="GO:0006620">
    <property type="term" value="P:post-translational protein targeting to endoplasmic reticulum membrane"/>
    <property type="evidence" value="ECO:0007669"/>
    <property type="project" value="TreeGrafter"/>
</dbReference>
<dbReference type="Gene3D" id="1.25.40.10">
    <property type="entry name" value="Tetratricopeptide repeat domain"/>
    <property type="match status" value="1"/>
</dbReference>
<reference evidence="3" key="1">
    <citation type="submission" date="2023-03" db="EMBL/GenBank/DDBJ databases">
        <title>Massive genome expansion in bonnet fungi (Mycena s.s.) driven by repeated elements and novel gene families across ecological guilds.</title>
        <authorList>
            <consortium name="Lawrence Berkeley National Laboratory"/>
            <person name="Harder C.B."/>
            <person name="Miyauchi S."/>
            <person name="Viragh M."/>
            <person name="Kuo A."/>
            <person name="Thoen E."/>
            <person name="Andreopoulos B."/>
            <person name="Lu D."/>
            <person name="Skrede I."/>
            <person name="Drula E."/>
            <person name="Henrissat B."/>
            <person name="Morin E."/>
            <person name="Kohler A."/>
            <person name="Barry K."/>
            <person name="LaButti K."/>
            <person name="Morin E."/>
            <person name="Salamov A."/>
            <person name="Lipzen A."/>
            <person name="Mereny Z."/>
            <person name="Hegedus B."/>
            <person name="Baldrian P."/>
            <person name="Stursova M."/>
            <person name="Weitz H."/>
            <person name="Taylor A."/>
            <person name="Grigoriev I.V."/>
            <person name="Nagy L.G."/>
            <person name="Martin F."/>
            <person name="Kauserud H."/>
        </authorList>
    </citation>
    <scope>NUCLEOTIDE SEQUENCE</scope>
    <source>
        <strain evidence="3">CBHHK002</strain>
    </source>
</reference>
<gene>
    <name evidence="3" type="ORF">DFH08DRAFT_731057</name>
</gene>
<name>A0AAD7API8_9AGAR</name>
<dbReference type="InterPro" id="IPR019734">
    <property type="entry name" value="TPR_rpt"/>
</dbReference>
<proteinExistence type="predicted"/>
<evidence type="ECO:0000256" key="1">
    <source>
        <dbReference type="ARBA" id="ARBA00022737"/>
    </source>
</evidence>
<dbReference type="EMBL" id="JARIHO010000003">
    <property type="protein sequence ID" value="KAJ7364459.1"/>
    <property type="molecule type" value="Genomic_DNA"/>
</dbReference>
<dbReference type="InterPro" id="IPR011990">
    <property type="entry name" value="TPR-like_helical_dom_sf"/>
</dbReference>